<evidence type="ECO:0000256" key="2">
    <source>
        <dbReference type="ARBA" id="ARBA00022737"/>
    </source>
</evidence>
<dbReference type="InterPro" id="IPR013519">
    <property type="entry name" value="Int_alpha_beta-p"/>
</dbReference>
<feature type="compositionally biased region" description="Polar residues" evidence="4">
    <location>
        <begin position="952"/>
        <end position="965"/>
    </location>
</feature>
<dbReference type="Gene3D" id="2.130.10.130">
    <property type="entry name" value="Integrin alpha, N-terminal"/>
    <property type="match status" value="3"/>
</dbReference>
<keyword evidence="1" id="KW-0732">Signal</keyword>
<protein>
    <recommendedName>
        <fullName evidence="7">Pesticidal crystal protein Cry22Aa Ig-like domain-containing protein</fullName>
    </recommendedName>
</protein>
<dbReference type="AlphaFoldDB" id="A0A830HGV7"/>
<dbReference type="EMBL" id="BNJQ01000008">
    <property type="protein sequence ID" value="GHP04559.1"/>
    <property type="molecule type" value="Genomic_DNA"/>
</dbReference>
<comment type="caution">
    <text evidence="5">The sequence shown here is derived from an EMBL/GenBank/DDBJ whole genome shotgun (WGS) entry which is preliminary data.</text>
</comment>
<dbReference type="PANTHER" id="PTHR36220">
    <property type="entry name" value="UNNAMED PRODUCT"/>
    <property type="match status" value="1"/>
</dbReference>
<dbReference type="SMART" id="SM00191">
    <property type="entry name" value="Int_alpha"/>
    <property type="match status" value="6"/>
</dbReference>
<proteinExistence type="predicted"/>
<dbReference type="PANTHER" id="PTHR36220:SF1">
    <property type="entry name" value="GAMMA TUBULIN COMPLEX COMPONENT C-TERMINAL DOMAIN-CONTAINING PROTEIN"/>
    <property type="match status" value="1"/>
</dbReference>
<dbReference type="SUPFAM" id="SSF50965">
    <property type="entry name" value="Galactose oxidase, central domain"/>
    <property type="match status" value="1"/>
</dbReference>
<evidence type="ECO:0000313" key="6">
    <source>
        <dbReference type="Proteomes" id="UP000660262"/>
    </source>
</evidence>
<evidence type="ECO:0008006" key="7">
    <source>
        <dbReference type="Google" id="ProtNLM"/>
    </source>
</evidence>
<organism evidence="5 6">
    <name type="scientific">Pycnococcus provasolii</name>
    <dbReference type="NCBI Taxonomy" id="41880"/>
    <lineage>
        <taxon>Eukaryota</taxon>
        <taxon>Viridiplantae</taxon>
        <taxon>Chlorophyta</taxon>
        <taxon>Pseudoscourfieldiophyceae</taxon>
        <taxon>Pseudoscourfieldiales</taxon>
        <taxon>Pycnococcaceae</taxon>
        <taxon>Pycnococcus</taxon>
    </lineage>
</organism>
<dbReference type="InterPro" id="IPR028994">
    <property type="entry name" value="Integrin_alpha_N"/>
</dbReference>
<dbReference type="Gene3D" id="2.60.40.10">
    <property type="entry name" value="Immunoglobulins"/>
    <property type="match status" value="1"/>
</dbReference>
<dbReference type="InterPro" id="IPR011043">
    <property type="entry name" value="Gal_Oxase/kelch_b-propeller"/>
</dbReference>
<name>A0A830HGV7_9CHLO</name>
<reference evidence="5" key="1">
    <citation type="submission" date="2020-10" db="EMBL/GenBank/DDBJ databases">
        <title>Unveiling of a novel bifunctional photoreceptor, Dualchrome1, isolated from a cosmopolitan green alga.</title>
        <authorList>
            <person name="Suzuki S."/>
            <person name="Kawachi M."/>
        </authorList>
    </citation>
    <scope>NUCLEOTIDE SEQUENCE</scope>
    <source>
        <strain evidence="5">NIES 2893</strain>
    </source>
</reference>
<feature type="region of interest" description="Disordered" evidence="4">
    <location>
        <begin position="519"/>
        <end position="554"/>
    </location>
</feature>
<feature type="compositionally biased region" description="Pro residues" evidence="4">
    <location>
        <begin position="998"/>
        <end position="1082"/>
    </location>
</feature>
<keyword evidence="2" id="KW-0677">Repeat</keyword>
<evidence type="ECO:0000256" key="1">
    <source>
        <dbReference type="ARBA" id="ARBA00022729"/>
    </source>
</evidence>
<feature type="region of interest" description="Disordered" evidence="4">
    <location>
        <begin position="1"/>
        <end position="20"/>
    </location>
</feature>
<dbReference type="Pfam" id="PF14312">
    <property type="entry name" value="FG-GAP_2"/>
    <property type="match status" value="3"/>
</dbReference>
<dbReference type="OrthoDB" id="49473at2759"/>
<sequence>MNLGADIDGEAFEERSGDSVSLSPDGLRVAIGAQRNDANGPQAGHVRVFEYLSGTWVQLGHDIDGLTTGELFGNSVSLSSDGSWLAVGAKANSDIGSRAGLVRIVTLQHAPPPPLLSPPLSPYPPLHPGVVIYGENAGDLSGFAVSLSSDGSRVAIGANGNDGSASNAGHVRVFEYASGSWTQLGADIDGENAQDFFGGAVSLSSDGSRVAIGAYFHDNGGNNNVGHVRVFEYASGSWTQLGTDIDGENANDLSGYAVSLSSDGSRVAIGAYMNDNGGNFNVGHVRVFEYASGSWTQLGADIDGENAGDLSGYAVSLSSDGSRVAIGARDNGGNGNDSGHVRVYEYASGSWTQLGADIDGENANDRFGGAVSLSSDGSRVAIGAYGNDGNGNDSGHVRVYEYASGSWTQLGTDIDGAAAGDESGNSVSLTSNGLRVAIGAQKASTFTLSGMGHVRIYDYEAGSGWVLVTDSIEGDSANDFAGRSVSISSDGSRLAFGMHGVDAMGSNDGAIRILDLPIRNSPPPPPPASSASWSQIGGDIDGEVNDDKSGQAVSLSSDGTRIAVTSQFNDGSGIDAGHVRVFEYASGSWTQLGADIDGENAGDYSGAAVSLSSDGSRVAIGSDKSDSNGNDSGHVRVYEYASGSWTQLGTNIDGENANDLSGYAVSLSSDGSRVAIGAYGNDGSASNAGHVRVFEYASGSWTQLGADIDGENANDYFGGAVSLSSDGSRVAIGAYGNNGNGNDSGHVRVYEYASGSWTQLGTDIDGAAAGDESGKSVSLSSDGSRVAIGAPGNDNNGSNAGNVRVFEYASGSWTQVGADMDGETAFDRAGWSVSLSSDARRVAIGSLLNDGSGTKSGTVEVYELDPVNGWQPLGQDIDGEAAQDRFGGSVSMSADGTRVAAGGGFNSGNGADSGHARVFQVLYSGRRRHLNEHDVQAGAPNYDTLRARSLQKHTASTSRSHSIGTTRLHARRLQQHPQRRQRDSMYLPDAGCLSAWDSPPPSPPQPPTSPSPPPPSPPPATSPPLASPSPPPPPPPSPLPPRSPSPPRPPKIPSPPPLRSPPPPNPPVPIAAPPPSPPPPIPRLVVAVSNETLPAPPPNLSPPPPPPDSQSPIITLIGSEEVDVAQYADYLDRGATCVDNVDGAILVKLPHGLSEVNTTVPTMPENPRVLTYECVDQSGNRAETQRRVYILDSRCTQASQRTGYRDVPEWSVMDKSMDGHAVATSRNVMGRREMILHVLYNEQ</sequence>
<dbReference type="Proteomes" id="UP000660262">
    <property type="component" value="Unassembled WGS sequence"/>
</dbReference>
<keyword evidence="6" id="KW-1185">Reference proteome</keyword>
<feature type="region of interest" description="Disordered" evidence="4">
    <location>
        <begin position="949"/>
        <end position="1113"/>
    </location>
</feature>
<dbReference type="InterPro" id="IPR013783">
    <property type="entry name" value="Ig-like_fold"/>
</dbReference>
<feature type="compositionally biased region" description="Basic residues" evidence="4">
    <location>
        <begin position="968"/>
        <end position="979"/>
    </location>
</feature>
<evidence type="ECO:0000256" key="3">
    <source>
        <dbReference type="ARBA" id="ARBA00023180"/>
    </source>
</evidence>
<gene>
    <name evidence="5" type="ORF">PPROV_000331300</name>
</gene>
<evidence type="ECO:0000256" key="4">
    <source>
        <dbReference type="SAM" id="MobiDB-lite"/>
    </source>
</evidence>
<dbReference type="PRINTS" id="PR01217">
    <property type="entry name" value="PRICHEXTENSN"/>
</dbReference>
<dbReference type="SUPFAM" id="SSF82171">
    <property type="entry name" value="DPP6 N-terminal domain-like"/>
    <property type="match status" value="1"/>
</dbReference>
<feature type="compositionally biased region" description="Pro residues" evidence="4">
    <location>
        <begin position="1094"/>
        <end position="1109"/>
    </location>
</feature>
<accession>A0A830HGV7</accession>
<evidence type="ECO:0000313" key="5">
    <source>
        <dbReference type="EMBL" id="GHP04559.1"/>
    </source>
</evidence>
<dbReference type="InterPro" id="IPR013517">
    <property type="entry name" value="FG-GAP"/>
</dbReference>
<keyword evidence="3" id="KW-0325">Glycoprotein</keyword>